<evidence type="ECO:0000313" key="2">
    <source>
        <dbReference type="EMBL" id="NNJ32825.1"/>
    </source>
</evidence>
<feature type="transmembrane region" description="Helical" evidence="1">
    <location>
        <begin position="239"/>
        <end position="261"/>
    </location>
</feature>
<evidence type="ECO:0008006" key="4">
    <source>
        <dbReference type="Google" id="ProtNLM"/>
    </source>
</evidence>
<keyword evidence="1" id="KW-0472">Membrane</keyword>
<dbReference type="RefSeq" id="WP_170823871.1">
    <property type="nucleotide sequence ID" value="NZ_JAAOXG010000069.1"/>
</dbReference>
<feature type="transmembrane region" description="Helical" evidence="1">
    <location>
        <begin position="433"/>
        <end position="454"/>
    </location>
</feature>
<feature type="transmembrane region" description="Helical" evidence="1">
    <location>
        <begin position="216"/>
        <end position="232"/>
    </location>
</feature>
<proteinExistence type="predicted"/>
<organism evidence="2 3">
    <name type="scientific">Lacrimispora defluvii</name>
    <dbReference type="NCBI Taxonomy" id="2719233"/>
    <lineage>
        <taxon>Bacteria</taxon>
        <taxon>Bacillati</taxon>
        <taxon>Bacillota</taxon>
        <taxon>Clostridia</taxon>
        <taxon>Lachnospirales</taxon>
        <taxon>Lachnospiraceae</taxon>
        <taxon>Lacrimispora</taxon>
    </lineage>
</organism>
<feature type="transmembrane region" description="Helical" evidence="1">
    <location>
        <begin position="55"/>
        <end position="74"/>
    </location>
</feature>
<feature type="transmembrane region" description="Helical" evidence="1">
    <location>
        <begin position="267"/>
        <end position="286"/>
    </location>
</feature>
<dbReference type="Proteomes" id="UP000539052">
    <property type="component" value="Unassembled WGS sequence"/>
</dbReference>
<feature type="transmembrane region" description="Helical" evidence="1">
    <location>
        <begin position="461"/>
        <end position="479"/>
    </location>
</feature>
<name>A0ABX1VZG6_9FIRM</name>
<protein>
    <recommendedName>
        <fullName evidence="4">Dolichyl-phosphate-mannose-protein mannosyltransferase</fullName>
    </recommendedName>
</protein>
<feature type="transmembrane region" description="Helical" evidence="1">
    <location>
        <begin position="190"/>
        <end position="210"/>
    </location>
</feature>
<feature type="transmembrane region" description="Helical" evidence="1">
    <location>
        <begin position="485"/>
        <end position="505"/>
    </location>
</feature>
<accession>A0ABX1VZG6</accession>
<feature type="transmembrane region" description="Helical" evidence="1">
    <location>
        <begin position="20"/>
        <end position="43"/>
    </location>
</feature>
<feature type="transmembrane region" description="Helical" evidence="1">
    <location>
        <begin position="86"/>
        <end position="106"/>
    </location>
</feature>
<reference evidence="2 3" key="1">
    <citation type="submission" date="2020-03" db="EMBL/GenBank/DDBJ databases">
        <title>Genome Sequence of industrial isolate, B5A.</title>
        <authorList>
            <person name="Sharma S."/>
            <person name="Patil P.B."/>
            <person name="Korpole S."/>
        </authorList>
    </citation>
    <scope>NUCLEOTIDE SEQUENCE [LARGE SCALE GENOMIC DNA]</scope>
    <source>
        <strain evidence="2 3">PI-S10-B5A</strain>
    </source>
</reference>
<comment type="caution">
    <text evidence="2">The sequence shown here is derived from an EMBL/GenBank/DDBJ whole genome shotgun (WGS) entry which is preliminary data.</text>
</comment>
<keyword evidence="1" id="KW-1133">Transmembrane helix</keyword>
<keyword evidence="3" id="KW-1185">Reference proteome</keyword>
<feature type="transmembrane region" description="Helical" evidence="1">
    <location>
        <begin position="298"/>
        <end position="323"/>
    </location>
</feature>
<keyword evidence="1" id="KW-0812">Transmembrane</keyword>
<feature type="transmembrane region" description="Helical" evidence="1">
    <location>
        <begin position="162"/>
        <end position="183"/>
    </location>
</feature>
<sequence>MYWIDDLKGKVLSLVTALYYAFWRFFILLSAYVFICLPFQFLVTSYGASSGFIKVSFLPLLFFSILIGIAYLVRKREYRTAKWMRMPSFLFLFALFLRLGIIYLIGRGTTQISDFMTAFQSAQKAIPIHMDHYAIFSSWGMYVFYLKVLFKLFGASELTGVIANAFLEAGSVTLIYFLVMLTLRDKYAHIVAVTSAILYAVWPSQLVYLVLLSPEFVHIFLLLLGLVLLALTKKKINHVSSVLGVSGYALSAFCISLSGFFKSTDKIMIIALIISMFFVYLDSQSLTREKCVKKITIIPFRLVGITVFLTSYLIANALGFMFLDYFVGRTVNRDPSPHYINIGLSSDSRGVWNPEVSGEYGKAVVESGFDYDKAGKIIMDSLKKDIDQNKHITTQFFIKKLTDAWQGMDYLYFSQETIKPEKRIYIQRSESAIFIQSYYLMTGILVFLGCRFILKEKINQIFFLSALFIVGFMLLMLFLENQPRYKVVSYPYICILAGSGIRYLIARFEG</sequence>
<dbReference type="EMBL" id="JAAOXG010000069">
    <property type="protein sequence ID" value="NNJ32825.1"/>
    <property type="molecule type" value="Genomic_DNA"/>
</dbReference>
<gene>
    <name evidence="2" type="ORF">G9470_23990</name>
</gene>
<evidence type="ECO:0000313" key="3">
    <source>
        <dbReference type="Proteomes" id="UP000539052"/>
    </source>
</evidence>
<evidence type="ECO:0000256" key="1">
    <source>
        <dbReference type="SAM" id="Phobius"/>
    </source>
</evidence>